<dbReference type="Pfam" id="PF11739">
    <property type="entry name" value="YdbH-like"/>
    <property type="match status" value="1"/>
</dbReference>
<reference evidence="2 3" key="1">
    <citation type="submission" date="2020-08" db="EMBL/GenBank/DDBJ databases">
        <title>Genome sequence of Sphingomonas daechungensis KACC 18115T.</title>
        <authorList>
            <person name="Hyun D.-W."/>
            <person name="Bae J.-W."/>
        </authorList>
    </citation>
    <scope>NUCLEOTIDE SEQUENCE [LARGE SCALE GENOMIC DNA]</scope>
    <source>
        <strain evidence="2 3">KACC 18115</strain>
    </source>
</reference>
<keyword evidence="3" id="KW-1185">Reference proteome</keyword>
<feature type="region of interest" description="Disordered" evidence="1">
    <location>
        <begin position="176"/>
        <end position="195"/>
    </location>
</feature>
<organism evidence="2 3">
    <name type="scientific">Sphingomonas daechungensis</name>
    <dbReference type="NCBI Taxonomy" id="1176646"/>
    <lineage>
        <taxon>Bacteria</taxon>
        <taxon>Pseudomonadati</taxon>
        <taxon>Pseudomonadota</taxon>
        <taxon>Alphaproteobacteria</taxon>
        <taxon>Sphingomonadales</taxon>
        <taxon>Sphingomonadaceae</taxon>
        <taxon>Sphingomonas</taxon>
    </lineage>
</organism>
<dbReference type="EMBL" id="CP060780">
    <property type="protein sequence ID" value="QNP42928.1"/>
    <property type="molecule type" value="Genomic_DNA"/>
</dbReference>
<name>A0ABX6T160_9SPHN</name>
<gene>
    <name evidence="2" type="ORF">H9L15_13000</name>
</gene>
<evidence type="ECO:0000313" key="2">
    <source>
        <dbReference type="EMBL" id="QNP42928.1"/>
    </source>
</evidence>
<dbReference type="InterPro" id="IPR021730">
    <property type="entry name" value="YdbH"/>
</dbReference>
<accession>A0ABX6T160</accession>
<evidence type="ECO:0000313" key="3">
    <source>
        <dbReference type="Proteomes" id="UP000516134"/>
    </source>
</evidence>
<proteinExistence type="predicted"/>
<evidence type="ECO:0000256" key="1">
    <source>
        <dbReference type="SAM" id="MobiDB-lite"/>
    </source>
</evidence>
<dbReference type="Proteomes" id="UP000516134">
    <property type="component" value="Chromosome"/>
</dbReference>
<sequence length="195" mass="21001">MLSDADGKWRFFKNDLTVSGALNLSDRDPTPRFYTLRSNDFRVTLSGDDIRAGGTLVHPDSGTKVTDVTIRHSLASDSGQAVLDVPGIAFNEGLQPEELTRLTEGVIALVQGTVRGRGEINWNGDGKVTSTGEFSTANMDLAAPFGPVTGLSTTGHFTDLLGLVTARARPRRWRRSTRVSSWRTGSSNTSCCPTS</sequence>
<dbReference type="RefSeq" id="WP_187714360.1">
    <property type="nucleotide sequence ID" value="NZ_CP060780.1"/>
</dbReference>
<feature type="compositionally biased region" description="Low complexity" evidence="1">
    <location>
        <begin position="178"/>
        <end position="187"/>
    </location>
</feature>
<protein>
    <submittedName>
        <fullName evidence="2">Uncharacterized protein</fullName>
    </submittedName>
</protein>